<comment type="caution">
    <text evidence="2">The sequence shown here is derived from an EMBL/GenBank/DDBJ whole genome shotgun (WGS) entry which is preliminary data.</text>
</comment>
<protein>
    <recommendedName>
        <fullName evidence="4">Spindle and kinetochore-associated protein 3</fullName>
    </recommendedName>
</protein>
<feature type="region of interest" description="Disordered" evidence="1">
    <location>
        <begin position="44"/>
        <end position="198"/>
    </location>
</feature>
<evidence type="ECO:0000313" key="3">
    <source>
        <dbReference type="Proteomes" id="UP001152795"/>
    </source>
</evidence>
<dbReference type="OrthoDB" id="5987638at2759"/>
<organism evidence="2 3">
    <name type="scientific">Paramuricea clavata</name>
    <name type="common">Red gorgonian</name>
    <name type="synonym">Violescent sea-whip</name>
    <dbReference type="NCBI Taxonomy" id="317549"/>
    <lineage>
        <taxon>Eukaryota</taxon>
        <taxon>Metazoa</taxon>
        <taxon>Cnidaria</taxon>
        <taxon>Anthozoa</taxon>
        <taxon>Octocorallia</taxon>
        <taxon>Malacalcyonacea</taxon>
        <taxon>Plexauridae</taxon>
        <taxon>Paramuricea</taxon>
    </lineage>
</organism>
<feature type="compositionally biased region" description="Acidic residues" evidence="1">
    <location>
        <begin position="103"/>
        <end position="113"/>
    </location>
</feature>
<keyword evidence="3" id="KW-1185">Reference proteome</keyword>
<name>A0A7D9J7V4_PARCT</name>
<feature type="compositionally biased region" description="Polar residues" evidence="1">
    <location>
        <begin position="134"/>
        <end position="147"/>
    </location>
</feature>
<dbReference type="EMBL" id="CACRXK020012805">
    <property type="protein sequence ID" value="CAB4024027.1"/>
    <property type="molecule type" value="Genomic_DNA"/>
</dbReference>
<feature type="region of interest" description="Disordered" evidence="1">
    <location>
        <begin position="242"/>
        <end position="261"/>
    </location>
</feature>
<evidence type="ECO:0008006" key="4">
    <source>
        <dbReference type="Google" id="ProtNLM"/>
    </source>
</evidence>
<feature type="non-terminal residue" evidence="2">
    <location>
        <position position="359"/>
    </location>
</feature>
<proteinExistence type="predicted"/>
<gene>
    <name evidence="2" type="ORF">PACLA_8A054200</name>
</gene>
<dbReference type="AlphaFoldDB" id="A0A7D9J7V4"/>
<dbReference type="Proteomes" id="UP001152795">
    <property type="component" value="Unassembled WGS sequence"/>
</dbReference>
<sequence length="359" mass="40230">EETNKGIADAKSRQNLDSILTLCQKQACKIREDIKNLENHLAKYGYKKPAEKLPEVSVDSSDEFDNENGDQCNSENSQSSSSDKENHSPMSEHGAIVQNTEVSTEESQPEEVDWLATPVRPTTYTKLFHPSPLLKSQNENSGFSTPESLELPRQPTTRTPMIKGTLNFDSPPDDDTNPKNSLVDDLPTPPTFATPGLKLYGKKADKTNADDVETSMHYDPLNTPPRPNVTFVRRLNPEDLCSNSAKSASPAKVELPAQLEQPNNRTYEFPDVSYEIYQTLPDSVQRQFPFQQINLLIGQTNIYLNTRTKVNSAIVTDEELMSVLQLGPFTRAFALAMLKLEYFTVKRSGVYSVHDKMIV</sequence>
<accession>A0A7D9J7V4</accession>
<evidence type="ECO:0000256" key="1">
    <source>
        <dbReference type="SAM" id="MobiDB-lite"/>
    </source>
</evidence>
<reference evidence="2" key="1">
    <citation type="submission" date="2020-04" db="EMBL/GenBank/DDBJ databases">
        <authorList>
            <person name="Alioto T."/>
            <person name="Alioto T."/>
            <person name="Gomez Garrido J."/>
        </authorList>
    </citation>
    <scope>NUCLEOTIDE SEQUENCE</scope>
    <source>
        <strain evidence="2">A484AB</strain>
    </source>
</reference>
<evidence type="ECO:0000313" key="2">
    <source>
        <dbReference type="EMBL" id="CAB4024027.1"/>
    </source>
</evidence>